<feature type="transmembrane region" description="Helical" evidence="7">
    <location>
        <begin position="12"/>
        <end position="32"/>
    </location>
</feature>
<dbReference type="AlphaFoldDB" id="A0A9X2IG33"/>
<gene>
    <name evidence="9" type="ORF">M8330_12675</name>
</gene>
<dbReference type="PANTHER" id="PTHR43386">
    <property type="entry name" value="OLIGOPEPTIDE TRANSPORT SYSTEM PERMEASE PROTEIN APPC"/>
    <property type="match status" value="1"/>
</dbReference>
<feature type="transmembrane region" description="Helical" evidence="7">
    <location>
        <begin position="125"/>
        <end position="149"/>
    </location>
</feature>
<evidence type="ECO:0000256" key="6">
    <source>
        <dbReference type="ARBA" id="ARBA00023136"/>
    </source>
</evidence>
<comment type="similarity">
    <text evidence="7">Belongs to the binding-protein-dependent transport system permease family.</text>
</comment>
<dbReference type="EMBL" id="JAMOIL010000015">
    <property type="protein sequence ID" value="MCM0621144.1"/>
    <property type="molecule type" value="Genomic_DNA"/>
</dbReference>
<name>A0A9X2IG33_9ACTN</name>
<keyword evidence="4 7" id="KW-0812">Transmembrane</keyword>
<keyword evidence="3" id="KW-1003">Cell membrane</keyword>
<dbReference type="InterPro" id="IPR035906">
    <property type="entry name" value="MetI-like_sf"/>
</dbReference>
<evidence type="ECO:0000259" key="8">
    <source>
        <dbReference type="PROSITE" id="PS50928"/>
    </source>
</evidence>
<keyword evidence="5 7" id="KW-1133">Transmembrane helix</keyword>
<dbReference type="GO" id="GO:0005886">
    <property type="term" value="C:plasma membrane"/>
    <property type="evidence" value="ECO:0007669"/>
    <property type="project" value="UniProtKB-SubCell"/>
</dbReference>
<feature type="domain" description="ABC transmembrane type-1" evidence="8">
    <location>
        <begin position="74"/>
        <end position="266"/>
    </location>
</feature>
<evidence type="ECO:0000256" key="3">
    <source>
        <dbReference type="ARBA" id="ARBA00022475"/>
    </source>
</evidence>
<dbReference type="Proteomes" id="UP001139485">
    <property type="component" value="Unassembled WGS sequence"/>
</dbReference>
<protein>
    <submittedName>
        <fullName evidence="9">ABC transporter permease</fullName>
    </submittedName>
</protein>
<reference evidence="9" key="1">
    <citation type="submission" date="2022-05" db="EMBL/GenBank/DDBJ databases">
        <authorList>
            <person name="Tuo L."/>
        </authorList>
    </citation>
    <scope>NUCLEOTIDE SEQUENCE</scope>
    <source>
        <strain evidence="9">BSK12Z-4</strain>
    </source>
</reference>
<dbReference type="InterPro" id="IPR050366">
    <property type="entry name" value="BP-dependent_transpt_permease"/>
</dbReference>
<dbReference type="PROSITE" id="PS50928">
    <property type="entry name" value="ABC_TM1"/>
    <property type="match status" value="1"/>
</dbReference>
<comment type="caution">
    <text evidence="9">The sequence shown here is derived from an EMBL/GenBank/DDBJ whole genome shotgun (WGS) entry which is preliminary data.</text>
</comment>
<dbReference type="Gene3D" id="1.10.3720.10">
    <property type="entry name" value="MetI-like"/>
    <property type="match status" value="1"/>
</dbReference>
<feature type="transmembrane region" description="Helical" evidence="7">
    <location>
        <begin position="244"/>
        <end position="269"/>
    </location>
</feature>
<feature type="transmembrane region" description="Helical" evidence="7">
    <location>
        <begin position="74"/>
        <end position="98"/>
    </location>
</feature>
<organism evidence="9 10">
    <name type="scientific">Nocardioides bruguierae</name>
    <dbReference type="NCBI Taxonomy" id="2945102"/>
    <lineage>
        <taxon>Bacteria</taxon>
        <taxon>Bacillati</taxon>
        <taxon>Actinomycetota</taxon>
        <taxon>Actinomycetes</taxon>
        <taxon>Propionibacteriales</taxon>
        <taxon>Nocardioidaceae</taxon>
        <taxon>Nocardioides</taxon>
    </lineage>
</organism>
<evidence type="ECO:0000256" key="7">
    <source>
        <dbReference type="RuleBase" id="RU363032"/>
    </source>
</evidence>
<sequence length="279" mass="29172">MRVLTFLKQVPVLSLVGAFALLFFVIFGGMLAPYDPERVVTGALQSPSTEHWFGTDATGMDVFSRVMAGAQIDIALALVVTVVATVAGVVLGIVIGTFESRRGLAGMAGRGITRFLDLTDAVPPLVIGVVIVGLMGATLTSLSIALALIMSPVQARLTRAEVLKVRNDAYVEAGLMAGLRPMQVTFRHVLPNSMRPAIENCSTVFGFSVIVLASLGFLGVGLNPPTPEWGNMISSGVSGVMLGSWWPVLFPALALMLAVIAAAAVAGLLTRLSRGPAAR</sequence>
<evidence type="ECO:0000256" key="4">
    <source>
        <dbReference type="ARBA" id="ARBA00022692"/>
    </source>
</evidence>
<dbReference type="SUPFAM" id="SSF161098">
    <property type="entry name" value="MetI-like"/>
    <property type="match status" value="1"/>
</dbReference>
<keyword evidence="6 7" id="KW-0472">Membrane</keyword>
<dbReference type="CDD" id="cd06261">
    <property type="entry name" value="TM_PBP2"/>
    <property type="match status" value="1"/>
</dbReference>
<evidence type="ECO:0000313" key="10">
    <source>
        <dbReference type="Proteomes" id="UP001139485"/>
    </source>
</evidence>
<evidence type="ECO:0000313" key="9">
    <source>
        <dbReference type="EMBL" id="MCM0621144.1"/>
    </source>
</evidence>
<evidence type="ECO:0000256" key="5">
    <source>
        <dbReference type="ARBA" id="ARBA00022989"/>
    </source>
</evidence>
<comment type="subcellular location">
    <subcellularLocation>
        <location evidence="1 7">Cell membrane</location>
        <topology evidence="1 7">Multi-pass membrane protein</topology>
    </subcellularLocation>
</comment>
<dbReference type="RefSeq" id="WP_250827627.1">
    <property type="nucleotide sequence ID" value="NZ_JAMOIL010000015.1"/>
</dbReference>
<evidence type="ECO:0000256" key="1">
    <source>
        <dbReference type="ARBA" id="ARBA00004651"/>
    </source>
</evidence>
<keyword evidence="10" id="KW-1185">Reference proteome</keyword>
<evidence type="ECO:0000256" key="2">
    <source>
        <dbReference type="ARBA" id="ARBA00022448"/>
    </source>
</evidence>
<dbReference type="Pfam" id="PF00528">
    <property type="entry name" value="BPD_transp_1"/>
    <property type="match status" value="1"/>
</dbReference>
<proteinExistence type="inferred from homology"/>
<accession>A0A9X2IG33</accession>
<dbReference type="PANTHER" id="PTHR43386:SF1">
    <property type="entry name" value="D,D-DIPEPTIDE TRANSPORT SYSTEM PERMEASE PROTEIN DDPC-RELATED"/>
    <property type="match status" value="1"/>
</dbReference>
<dbReference type="GO" id="GO:0055085">
    <property type="term" value="P:transmembrane transport"/>
    <property type="evidence" value="ECO:0007669"/>
    <property type="project" value="InterPro"/>
</dbReference>
<dbReference type="InterPro" id="IPR000515">
    <property type="entry name" value="MetI-like"/>
</dbReference>
<feature type="transmembrane region" description="Helical" evidence="7">
    <location>
        <begin position="204"/>
        <end position="224"/>
    </location>
</feature>
<keyword evidence="2 7" id="KW-0813">Transport</keyword>